<evidence type="ECO:0000256" key="5">
    <source>
        <dbReference type="SAM" id="SignalP"/>
    </source>
</evidence>
<dbReference type="GO" id="GO:1904680">
    <property type="term" value="F:peptide transmembrane transporter activity"/>
    <property type="evidence" value="ECO:0007669"/>
    <property type="project" value="TreeGrafter"/>
</dbReference>
<evidence type="ECO:0000256" key="3">
    <source>
        <dbReference type="ARBA" id="ARBA00022448"/>
    </source>
</evidence>
<evidence type="ECO:0000259" key="6">
    <source>
        <dbReference type="Pfam" id="PF00496"/>
    </source>
</evidence>
<organism evidence="7 8">
    <name type="scientific">Trebonia kvetii</name>
    <dbReference type="NCBI Taxonomy" id="2480626"/>
    <lineage>
        <taxon>Bacteria</taxon>
        <taxon>Bacillati</taxon>
        <taxon>Actinomycetota</taxon>
        <taxon>Actinomycetes</taxon>
        <taxon>Streptosporangiales</taxon>
        <taxon>Treboniaceae</taxon>
        <taxon>Trebonia</taxon>
    </lineage>
</organism>
<dbReference type="GO" id="GO:0042597">
    <property type="term" value="C:periplasmic space"/>
    <property type="evidence" value="ECO:0007669"/>
    <property type="project" value="UniProtKB-ARBA"/>
</dbReference>
<name>A0A6P2C4T3_9ACTN</name>
<dbReference type="Gene3D" id="3.10.105.10">
    <property type="entry name" value="Dipeptide-binding Protein, Domain 3"/>
    <property type="match status" value="1"/>
</dbReference>
<dbReference type="PIRSF" id="PIRSF002741">
    <property type="entry name" value="MppA"/>
    <property type="match status" value="1"/>
</dbReference>
<dbReference type="Pfam" id="PF00496">
    <property type="entry name" value="SBP_bac_5"/>
    <property type="match status" value="1"/>
</dbReference>
<dbReference type="InterPro" id="IPR030678">
    <property type="entry name" value="Peptide/Ni-bd"/>
</dbReference>
<accession>A0A6P2C4T3</accession>
<dbReference type="CDD" id="cd08512">
    <property type="entry name" value="PBP2_NikA_DppA_OppA_like_7"/>
    <property type="match status" value="1"/>
</dbReference>
<dbReference type="SUPFAM" id="SSF53850">
    <property type="entry name" value="Periplasmic binding protein-like II"/>
    <property type="match status" value="1"/>
</dbReference>
<comment type="similarity">
    <text evidence="2">Belongs to the bacterial solute-binding protein 5 family.</text>
</comment>
<keyword evidence="4 5" id="KW-0732">Signal</keyword>
<feature type="chain" id="PRO_5039697216" evidence="5">
    <location>
        <begin position="22"/>
        <end position="534"/>
    </location>
</feature>
<comment type="subcellular location">
    <subcellularLocation>
        <location evidence="1">Cell membrane</location>
        <topology evidence="1">Lipid-anchor</topology>
    </subcellularLocation>
</comment>
<evidence type="ECO:0000313" key="8">
    <source>
        <dbReference type="Proteomes" id="UP000460272"/>
    </source>
</evidence>
<dbReference type="InterPro" id="IPR039424">
    <property type="entry name" value="SBP_5"/>
</dbReference>
<dbReference type="PANTHER" id="PTHR30290">
    <property type="entry name" value="PERIPLASMIC BINDING COMPONENT OF ABC TRANSPORTER"/>
    <property type="match status" value="1"/>
</dbReference>
<dbReference type="PROSITE" id="PS51257">
    <property type="entry name" value="PROKAR_LIPOPROTEIN"/>
    <property type="match status" value="1"/>
</dbReference>
<protein>
    <submittedName>
        <fullName evidence="7">ABC transporter substrate-binding protein</fullName>
    </submittedName>
</protein>
<dbReference type="RefSeq" id="WP_145852874.1">
    <property type="nucleotide sequence ID" value="NZ_RPFW01000002.1"/>
</dbReference>
<dbReference type="PANTHER" id="PTHR30290:SF10">
    <property type="entry name" value="PERIPLASMIC OLIGOPEPTIDE-BINDING PROTEIN-RELATED"/>
    <property type="match status" value="1"/>
</dbReference>
<reference evidence="7 8" key="1">
    <citation type="submission" date="2018-11" db="EMBL/GenBank/DDBJ databases">
        <title>Trebonia kvetii gen.nov., sp.nov., a novel acidophilic actinobacterium, and proposal of the new actinobacterial family Treboniaceae fam. nov.</title>
        <authorList>
            <person name="Rapoport D."/>
            <person name="Sagova-Mareckova M."/>
            <person name="Sedlacek I."/>
            <person name="Provaznik J."/>
            <person name="Kralova S."/>
            <person name="Pavlinic D."/>
            <person name="Benes V."/>
            <person name="Kopecky J."/>
        </authorList>
    </citation>
    <scope>NUCLEOTIDE SEQUENCE [LARGE SCALE GENOMIC DNA]</scope>
    <source>
        <strain evidence="7 8">15Tr583</strain>
    </source>
</reference>
<dbReference type="GO" id="GO:0015833">
    <property type="term" value="P:peptide transport"/>
    <property type="evidence" value="ECO:0007669"/>
    <property type="project" value="TreeGrafter"/>
</dbReference>
<dbReference type="InterPro" id="IPR000914">
    <property type="entry name" value="SBP_5_dom"/>
</dbReference>
<feature type="signal peptide" evidence="5">
    <location>
        <begin position="1"/>
        <end position="21"/>
    </location>
</feature>
<dbReference type="Gene3D" id="3.90.76.10">
    <property type="entry name" value="Dipeptide-binding Protein, Domain 1"/>
    <property type="match status" value="1"/>
</dbReference>
<dbReference type="GO" id="GO:0043190">
    <property type="term" value="C:ATP-binding cassette (ABC) transporter complex"/>
    <property type="evidence" value="ECO:0007669"/>
    <property type="project" value="InterPro"/>
</dbReference>
<feature type="domain" description="Solute-binding protein family 5" evidence="6">
    <location>
        <begin position="89"/>
        <end position="449"/>
    </location>
</feature>
<dbReference type="OrthoDB" id="5168028at2"/>
<dbReference type="Proteomes" id="UP000460272">
    <property type="component" value="Unassembled WGS sequence"/>
</dbReference>
<evidence type="ECO:0000313" key="7">
    <source>
        <dbReference type="EMBL" id="TVZ05171.1"/>
    </source>
</evidence>
<evidence type="ECO:0000256" key="2">
    <source>
        <dbReference type="ARBA" id="ARBA00005695"/>
    </source>
</evidence>
<dbReference type="Gene3D" id="3.40.190.10">
    <property type="entry name" value="Periplasmic binding protein-like II"/>
    <property type="match status" value="1"/>
</dbReference>
<evidence type="ECO:0000256" key="4">
    <source>
        <dbReference type="ARBA" id="ARBA00022729"/>
    </source>
</evidence>
<proteinExistence type="inferred from homology"/>
<dbReference type="EMBL" id="RPFW01000002">
    <property type="protein sequence ID" value="TVZ05171.1"/>
    <property type="molecule type" value="Genomic_DNA"/>
</dbReference>
<dbReference type="PROSITE" id="PS01040">
    <property type="entry name" value="SBP_BACTERIAL_5"/>
    <property type="match status" value="1"/>
</dbReference>
<dbReference type="InterPro" id="IPR023765">
    <property type="entry name" value="SBP_5_CS"/>
</dbReference>
<dbReference type="AlphaFoldDB" id="A0A6P2C4T3"/>
<evidence type="ECO:0000256" key="1">
    <source>
        <dbReference type="ARBA" id="ARBA00004193"/>
    </source>
</evidence>
<keyword evidence="8" id="KW-1185">Reference proteome</keyword>
<comment type="caution">
    <text evidence="7">The sequence shown here is derived from an EMBL/GenBank/DDBJ whole genome shotgun (WGS) entry which is preliminary data.</text>
</comment>
<gene>
    <name evidence="7" type="ORF">EAS64_11280</name>
</gene>
<sequence>MRLSRWAAAGAVAAVAAGVTACGSSASSGSPSSGGTSSTSAGSSATLVVENAFVLKTLDPGRMFEPTGLMIDRVLYDTLLTYKGSDVSKPVPDLASSWTASSDAKTFTFTLRKGVKFANGDPVTASDVVFSLNRTKNIAGNPSFLMAGITATAPDANTVVLTSATPNTAIPAIVTNPALGILDAKAVTADGGTDSAKAATADKAETKLNTVSAGSGPYTLTSFSTTSQVVLTANPDYWGPKAKYGKIVIRNVEASVQKLDVLRGESQIAVDLSPTQAEGMSGVQIVNGASPNLFFVLSNDSTKVSKTASNKDFQTAVRDGINYPSLLQLAGKGSVQAAGVIPSMFLGSLPASKAPTYDLAKAKAALAASGLGHPTVTMTYPSDLSVNGISFGDLAARVQQDLAQVGITVKLQGQSIQVALNTYRAGTEEMGLWYWGPDYPDPSDYLNFMPGQLVGLRAGWAKGADPSIESLASTAASTTQDSARSSIYQQIQESMNTASPFMPLIQPAQIVVGTTSVKNLQSNALWLVNLGELG</sequence>
<keyword evidence="3" id="KW-0813">Transport</keyword>